<sequence length="80" mass="8929">MTQVNIESAAQNVANSMASSVLVGEKYDNLPLEDLIEQACTMDETKSYFQQQGIDLEDDTIQLEALCEFQKALTEAIINR</sequence>
<comment type="caution">
    <text evidence="1">The sequence shown here is derived from an EMBL/GenBank/DDBJ whole genome shotgun (WGS) entry which is preliminary data.</text>
</comment>
<dbReference type="AlphaFoldDB" id="A0A316G138"/>
<keyword evidence="2" id="KW-1185">Reference proteome</keyword>
<accession>A0A316G138</accession>
<protein>
    <submittedName>
        <fullName evidence="1">Uncharacterized protein</fullName>
    </submittedName>
</protein>
<dbReference type="EMBL" id="QGGU01000001">
    <property type="protein sequence ID" value="PWK54518.1"/>
    <property type="molecule type" value="Genomic_DNA"/>
</dbReference>
<dbReference type="RefSeq" id="WP_109761630.1">
    <property type="nucleotide sequence ID" value="NZ_QGGU01000001.1"/>
</dbReference>
<reference evidence="1 2" key="1">
    <citation type="submission" date="2018-05" db="EMBL/GenBank/DDBJ databases">
        <title>Genomic Encyclopedia of Type Strains, Phase IV (KMG-IV): sequencing the most valuable type-strain genomes for metagenomic binning, comparative biology and taxonomic classification.</title>
        <authorList>
            <person name="Goeker M."/>
        </authorList>
    </citation>
    <scope>NUCLEOTIDE SEQUENCE [LARGE SCALE GENOMIC DNA]</scope>
    <source>
        <strain evidence="1 2">DSM 25350</strain>
    </source>
</reference>
<evidence type="ECO:0000313" key="1">
    <source>
        <dbReference type="EMBL" id="PWK54518.1"/>
    </source>
</evidence>
<proteinExistence type="predicted"/>
<gene>
    <name evidence="1" type="ORF">C8D97_101372</name>
</gene>
<name>A0A316G138_9GAMM</name>
<organism evidence="1 2">
    <name type="scientific">Pleionea mediterranea</name>
    <dbReference type="NCBI Taxonomy" id="523701"/>
    <lineage>
        <taxon>Bacteria</taxon>
        <taxon>Pseudomonadati</taxon>
        <taxon>Pseudomonadota</taxon>
        <taxon>Gammaproteobacteria</taxon>
        <taxon>Oceanospirillales</taxon>
        <taxon>Pleioneaceae</taxon>
        <taxon>Pleionea</taxon>
    </lineage>
</organism>
<dbReference type="OrthoDB" id="9894325at2"/>
<evidence type="ECO:0000313" key="2">
    <source>
        <dbReference type="Proteomes" id="UP000245790"/>
    </source>
</evidence>
<dbReference type="Proteomes" id="UP000245790">
    <property type="component" value="Unassembled WGS sequence"/>
</dbReference>